<dbReference type="Pfam" id="PF00338">
    <property type="entry name" value="Ribosomal_S10"/>
    <property type="match status" value="1"/>
</dbReference>
<name>A0A0C3BCQ3_SERVB</name>
<dbReference type="OrthoDB" id="366214at2759"/>
<proteinExistence type="inferred from homology"/>
<keyword evidence="3" id="KW-0687">Ribonucleoprotein</keyword>
<feature type="domain" description="Small ribosomal subunit protein uS10" evidence="4">
    <location>
        <begin position="10"/>
        <end position="107"/>
    </location>
</feature>
<dbReference type="GO" id="GO:0005840">
    <property type="term" value="C:ribosome"/>
    <property type="evidence" value="ECO:0007669"/>
    <property type="project" value="UniProtKB-KW"/>
</dbReference>
<evidence type="ECO:0000256" key="2">
    <source>
        <dbReference type="ARBA" id="ARBA00022980"/>
    </source>
</evidence>
<protein>
    <recommendedName>
        <fullName evidence="4">Small ribosomal subunit protein uS10 domain-containing protein</fullName>
    </recommendedName>
</protein>
<sequence length="110" mass="12905">PRTHSIPVAMLHFRSYFPHLLDFQTHFVLHSAYLLGIPVSQPAHLPIQRTLVTVLKSPFIHKKSMENWDRKTYKRSVKVWDCDPAVLSGWLAYLERNNIEGVGIRITRWE</sequence>
<evidence type="ECO:0000313" key="5">
    <source>
        <dbReference type="EMBL" id="KIM29919.1"/>
    </source>
</evidence>
<organism evidence="5 6">
    <name type="scientific">Serendipita vermifera MAFF 305830</name>
    <dbReference type="NCBI Taxonomy" id="933852"/>
    <lineage>
        <taxon>Eukaryota</taxon>
        <taxon>Fungi</taxon>
        <taxon>Dikarya</taxon>
        <taxon>Basidiomycota</taxon>
        <taxon>Agaricomycotina</taxon>
        <taxon>Agaricomycetes</taxon>
        <taxon>Sebacinales</taxon>
        <taxon>Serendipitaceae</taxon>
        <taxon>Serendipita</taxon>
    </lineage>
</organism>
<dbReference type="Proteomes" id="UP000054097">
    <property type="component" value="Unassembled WGS sequence"/>
</dbReference>
<dbReference type="EMBL" id="KN824286">
    <property type="protein sequence ID" value="KIM29919.1"/>
    <property type="molecule type" value="Genomic_DNA"/>
</dbReference>
<keyword evidence="6" id="KW-1185">Reference proteome</keyword>
<dbReference type="HAMAP" id="MF_00508">
    <property type="entry name" value="Ribosomal_uS10"/>
    <property type="match status" value="1"/>
</dbReference>
<gene>
    <name evidence="5" type="ORF">M408DRAFT_38093</name>
</gene>
<evidence type="ECO:0000313" key="6">
    <source>
        <dbReference type="Proteomes" id="UP000054097"/>
    </source>
</evidence>
<feature type="non-terminal residue" evidence="5">
    <location>
        <position position="1"/>
    </location>
</feature>
<evidence type="ECO:0000256" key="1">
    <source>
        <dbReference type="ARBA" id="ARBA00007102"/>
    </source>
</evidence>
<dbReference type="InterPro" id="IPR036838">
    <property type="entry name" value="Ribosomal_uS10_dom_sf"/>
</dbReference>
<dbReference type="HOGENOM" id="CLU_1953906_0_0_1"/>
<reference evidence="6" key="2">
    <citation type="submission" date="2015-01" db="EMBL/GenBank/DDBJ databases">
        <title>Evolutionary Origins and Diversification of the Mycorrhizal Mutualists.</title>
        <authorList>
            <consortium name="DOE Joint Genome Institute"/>
            <consortium name="Mycorrhizal Genomics Consortium"/>
            <person name="Kohler A."/>
            <person name="Kuo A."/>
            <person name="Nagy L.G."/>
            <person name="Floudas D."/>
            <person name="Copeland A."/>
            <person name="Barry K.W."/>
            <person name="Cichocki N."/>
            <person name="Veneault-Fourrey C."/>
            <person name="LaButti K."/>
            <person name="Lindquist E.A."/>
            <person name="Lipzen A."/>
            <person name="Lundell T."/>
            <person name="Morin E."/>
            <person name="Murat C."/>
            <person name="Riley R."/>
            <person name="Ohm R."/>
            <person name="Sun H."/>
            <person name="Tunlid A."/>
            <person name="Henrissat B."/>
            <person name="Grigoriev I.V."/>
            <person name="Hibbett D.S."/>
            <person name="Martin F."/>
        </authorList>
    </citation>
    <scope>NUCLEOTIDE SEQUENCE [LARGE SCALE GENOMIC DNA]</scope>
    <source>
        <strain evidence="6">MAFF 305830</strain>
    </source>
</reference>
<evidence type="ECO:0000259" key="4">
    <source>
        <dbReference type="SMART" id="SM01403"/>
    </source>
</evidence>
<dbReference type="STRING" id="933852.A0A0C3BCQ3"/>
<feature type="non-terminal residue" evidence="5">
    <location>
        <position position="110"/>
    </location>
</feature>
<dbReference type="SMART" id="SM01403">
    <property type="entry name" value="Ribosomal_S10"/>
    <property type="match status" value="1"/>
</dbReference>
<dbReference type="PANTHER" id="PTHR11700">
    <property type="entry name" value="30S RIBOSOMAL PROTEIN S10 FAMILY MEMBER"/>
    <property type="match status" value="1"/>
</dbReference>
<dbReference type="AlphaFoldDB" id="A0A0C3BCQ3"/>
<dbReference type="InterPro" id="IPR001848">
    <property type="entry name" value="Ribosomal_uS10"/>
</dbReference>
<keyword evidence="2" id="KW-0689">Ribosomal protein</keyword>
<dbReference type="InterPro" id="IPR027486">
    <property type="entry name" value="Ribosomal_uS10_dom"/>
</dbReference>
<dbReference type="GO" id="GO:0003735">
    <property type="term" value="F:structural constituent of ribosome"/>
    <property type="evidence" value="ECO:0007669"/>
    <property type="project" value="InterPro"/>
</dbReference>
<reference evidence="5 6" key="1">
    <citation type="submission" date="2014-04" db="EMBL/GenBank/DDBJ databases">
        <authorList>
            <consortium name="DOE Joint Genome Institute"/>
            <person name="Kuo A."/>
            <person name="Zuccaro A."/>
            <person name="Kohler A."/>
            <person name="Nagy L.G."/>
            <person name="Floudas D."/>
            <person name="Copeland A."/>
            <person name="Barry K.W."/>
            <person name="Cichocki N."/>
            <person name="Veneault-Fourrey C."/>
            <person name="LaButti K."/>
            <person name="Lindquist E.A."/>
            <person name="Lipzen A."/>
            <person name="Lundell T."/>
            <person name="Morin E."/>
            <person name="Murat C."/>
            <person name="Sun H."/>
            <person name="Tunlid A."/>
            <person name="Henrissat B."/>
            <person name="Grigoriev I.V."/>
            <person name="Hibbett D.S."/>
            <person name="Martin F."/>
            <person name="Nordberg H.P."/>
            <person name="Cantor M.N."/>
            <person name="Hua S.X."/>
        </authorList>
    </citation>
    <scope>NUCLEOTIDE SEQUENCE [LARGE SCALE GENOMIC DNA]</scope>
    <source>
        <strain evidence="5 6">MAFF 305830</strain>
    </source>
</reference>
<dbReference type="GO" id="GO:1990904">
    <property type="term" value="C:ribonucleoprotein complex"/>
    <property type="evidence" value="ECO:0007669"/>
    <property type="project" value="UniProtKB-KW"/>
</dbReference>
<comment type="similarity">
    <text evidence="1">Belongs to the universal ribosomal protein uS10 family.</text>
</comment>
<dbReference type="GO" id="GO:0006412">
    <property type="term" value="P:translation"/>
    <property type="evidence" value="ECO:0007669"/>
    <property type="project" value="InterPro"/>
</dbReference>
<evidence type="ECO:0000256" key="3">
    <source>
        <dbReference type="ARBA" id="ARBA00023274"/>
    </source>
</evidence>
<accession>A0A0C3BCQ3</accession>
<dbReference type="SUPFAM" id="SSF54999">
    <property type="entry name" value="Ribosomal protein S10"/>
    <property type="match status" value="1"/>
</dbReference>
<dbReference type="Gene3D" id="3.30.70.600">
    <property type="entry name" value="Ribosomal protein S10 domain"/>
    <property type="match status" value="1"/>
</dbReference>